<evidence type="ECO:0000313" key="3">
    <source>
        <dbReference type="Proteomes" id="UP000524404"/>
    </source>
</evidence>
<evidence type="ECO:0000256" key="1">
    <source>
        <dbReference type="SAM" id="MobiDB-lite"/>
    </source>
</evidence>
<comment type="caution">
    <text evidence="2">The sequence shown here is derived from an EMBL/GenBank/DDBJ whole genome shotgun (WGS) entry which is preliminary data.</text>
</comment>
<sequence>MNEQENTDLYIKGFNQGYMIAAYEPELSEKLSKTTGESSFISGIQDGRQQYLDERFKEKMPSWLKNNPFEEKDNKPMTNDKDKDFDIEHER</sequence>
<organism evidence="2 3">
    <name type="scientific">Arcicella rosea</name>
    <dbReference type="NCBI Taxonomy" id="502909"/>
    <lineage>
        <taxon>Bacteria</taxon>
        <taxon>Pseudomonadati</taxon>
        <taxon>Bacteroidota</taxon>
        <taxon>Cytophagia</taxon>
        <taxon>Cytophagales</taxon>
        <taxon>Flectobacillaceae</taxon>
        <taxon>Arcicella</taxon>
    </lineage>
</organism>
<reference evidence="2 3" key="1">
    <citation type="submission" date="2020-08" db="EMBL/GenBank/DDBJ databases">
        <title>Functional genomics of gut bacteria from endangered species of beetles.</title>
        <authorList>
            <person name="Carlos-Shanley C."/>
        </authorList>
    </citation>
    <scope>NUCLEOTIDE SEQUENCE [LARGE SCALE GENOMIC DNA]</scope>
    <source>
        <strain evidence="2 3">S00070</strain>
    </source>
</reference>
<dbReference type="EMBL" id="JACHKT010000001">
    <property type="protein sequence ID" value="MBB6001463.1"/>
    <property type="molecule type" value="Genomic_DNA"/>
</dbReference>
<proteinExistence type="predicted"/>
<dbReference type="Proteomes" id="UP000524404">
    <property type="component" value="Unassembled WGS sequence"/>
</dbReference>
<feature type="region of interest" description="Disordered" evidence="1">
    <location>
        <begin position="65"/>
        <end position="91"/>
    </location>
</feature>
<gene>
    <name evidence="2" type="ORF">HNP25_000102</name>
</gene>
<feature type="compositionally biased region" description="Basic and acidic residues" evidence="1">
    <location>
        <begin position="68"/>
        <end position="91"/>
    </location>
</feature>
<dbReference type="RefSeq" id="WP_184128486.1">
    <property type="nucleotide sequence ID" value="NZ_JACHKT010000001.1"/>
</dbReference>
<keyword evidence="3" id="KW-1185">Reference proteome</keyword>
<protein>
    <submittedName>
        <fullName evidence="2">Uncharacterized protein</fullName>
    </submittedName>
</protein>
<accession>A0A841EKA7</accession>
<dbReference type="AlphaFoldDB" id="A0A841EKA7"/>
<name>A0A841EKA7_9BACT</name>
<evidence type="ECO:0000313" key="2">
    <source>
        <dbReference type="EMBL" id="MBB6001463.1"/>
    </source>
</evidence>